<dbReference type="Proteomes" id="UP000887564">
    <property type="component" value="Unplaced"/>
</dbReference>
<dbReference type="WBParaSite" id="PEQ_0000929001-mRNA-1">
    <property type="protein sequence ID" value="PEQ_0000929001-mRNA-1"/>
    <property type="gene ID" value="PEQ_0000929001"/>
</dbReference>
<evidence type="ECO:0000313" key="1">
    <source>
        <dbReference type="Proteomes" id="UP000887564"/>
    </source>
</evidence>
<accession>A0A914RS09</accession>
<proteinExistence type="predicted"/>
<protein>
    <submittedName>
        <fullName evidence="2">Uncharacterized protein</fullName>
    </submittedName>
</protein>
<reference evidence="2" key="1">
    <citation type="submission" date="2022-11" db="UniProtKB">
        <authorList>
            <consortium name="WormBaseParasite"/>
        </authorList>
    </citation>
    <scope>IDENTIFICATION</scope>
</reference>
<dbReference type="AlphaFoldDB" id="A0A914RS09"/>
<keyword evidence="1" id="KW-1185">Reference proteome</keyword>
<organism evidence="1 2">
    <name type="scientific">Parascaris equorum</name>
    <name type="common">Equine roundworm</name>
    <dbReference type="NCBI Taxonomy" id="6256"/>
    <lineage>
        <taxon>Eukaryota</taxon>
        <taxon>Metazoa</taxon>
        <taxon>Ecdysozoa</taxon>
        <taxon>Nematoda</taxon>
        <taxon>Chromadorea</taxon>
        <taxon>Rhabditida</taxon>
        <taxon>Spirurina</taxon>
        <taxon>Ascaridomorpha</taxon>
        <taxon>Ascaridoidea</taxon>
        <taxon>Ascarididae</taxon>
        <taxon>Parascaris</taxon>
    </lineage>
</organism>
<name>A0A914RS09_PAREQ</name>
<sequence length="53" mass="5988">MWHSSFVDSSALTAIFLHFQSLLKLVAKYQITVLELGCRLILAHLTPPYDDAL</sequence>
<evidence type="ECO:0000313" key="2">
    <source>
        <dbReference type="WBParaSite" id="PEQ_0000929001-mRNA-1"/>
    </source>
</evidence>